<evidence type="ECO:0000256" key="4">
    <source>
        <dbReference type="PROSITE-ProRule" id="PRU00023"/>
    </source>
</evidence>
<keyword evidence="6" id="KW-1133">Transmembrane helix</keyword>
<feature type="compositionally biased region" description="Polar residues" evidence="5">
    <location>
        <begin position="68"/>
        <end position="77"/>
    </location>
</feature>
<feature type="compositionally biased region" description="Basic and acidic residues" evidence="5">
    <location>
        <begin position="203"/>
        <end position="213"/>
    </location>
</feature>
<feature type="region of interest" description="Disordered" evidence="5">
    <location>
        <begin position="197"/>
        <end position="275"/>
    </location>
</feature>
<evidence type="ECO:0000256" key="3">
    <source>
        <dbReference type="ARBA" id="ARBA00038386"/>
    </source>
</evidence>
<keyword evidence="6" id="KW-0472">Membrane</keyword>
<evidence type="ECO:0000256" key="5">
    <source>
        <dbReference type="SAM" id="MobiDB-lite"/>
    </source>
</evidence>
<keyword evidence="6" id="KW-0812">Transmembrane</keyword>
<dbReference type="PANTHER" id="PTHR24179:SF21">
    <property type="entry name" value="MYOSIN BINDING SUBUNIT, ISOFORM O"/>
    <property type="match status" value="1"/>
</dbReference>
<keyword evidence="1" id="KW-0217">Developmental protein</keyword>
<feature type="transmembrane region" description="Helical" evidence="6">
    <location>
        <begin position="433"/>
        <end position="455"/>
    </location>
</feature>
<dbReference type="Gene3D" id="1.25.40.20">
    <property type="entry name" value="Ankyrin repeat-containing domain"/>
    <property type="match status" value="1"/>
</dbReference>
<keyword evidence="4" id="KW-0040">ANK repeat</keyword>
<dbReference type="SMART" id="SM00248">
    <property type="entry name" value="ANK"/>
    <property type="match status" value="2"/>
</dbReference>
<dbReference type="InterPro" id="IPR002110">
    <property type="entry name" value="Ankyrin_rpt"/>
</dbReference>
<evidence type="ECO:0000256" key="6">
    <source>
        <dbReference type="SAM" id="Phobius"/>
    </source>
</evidence>
<protein>
    <submittedName>
        <fullName evidence="7">Uncharacterized protein</fullName>
    </submittedName>
</protein>
<gene>
    <name evidence="7" type="ORF">BaRGS_00003851</name>
</gene>
<feature type="repeat" description="ANK" evidence="4">
    <location>
        <begin position="325"/>
        <end position="357"/>
    </location>
</feature>
<organism evidence="7 8">
    <name type="scientific">Batillaria attramentaria</name>
    <dbReference type="NCBI Taxonomy" id="370345"/>
    <lineage>
        <taxon>Eukaryota</taxon>
        <taxon>Metazoa</taxon>
        <taxon>Spiralia</taxon>
        <taxon>Lophotrochozoa</taxon>
        <taxon>Mollusca</taxon>
        <taxon>Gastropoda</taxon>
        <taxon>Caenogastropoda</taxon>
        <taxon>Sorbeoconcha</taxon>
        <taxon>Cerithioidea</taxon>
        <taxon>Batillariidae</taxon>
        <taxon>Batillaria</taxon>
    </lineage>
</organism>
<reference evidence="7 8" key="1">
    <citation type="journal article" date="2023" name="Sci. Data">
        <title>Genome assembly of the Korean intertidal mud-creeper Batillaria attramentaria.</title>
        <authorList>
            <person name="Patra A.K."/>
            <person name="Ho P.T."/>
            <person name="Jun S."/>
            <person name="Lee S.J."/>
            <person name="Kim Y."/>
            <person name="Won Y.J."/>
        </authorList>
    </citation>
    <scope>NUCLEOTIDE SEQUENCE [LARGE SCALE GENOMIC DNA]</scope>
    <source>
        <strain evidence="7">Wonlab-2016</strain>
    </source>
</reference>
<dbReference type="Proteomes" id="UP001519460">
    <property type="component" value="Unassembled WGS sequence"/>
</dbReference>
<feature type="repeat" description="ANK" evidence="4">
    <location>
        <begin position="358"/>
        <end position="390"/>
    </location>
</feature>
<evidence type="ECO:0000256" key="2">
    <source>
        <dbReference type="ARBA" id="ARBA00022737"/>
    </source>
</evidence>
<feature type="compositionally biased region" description="Basic and acidic residues" evidence="5">
    <location>
        <begin position="238"/>
        <end position="253"/>
    </location>
</feature>
<feature type="compositionally biased region" description="Basic and acidic residues" evidence="5">
    <location>
        <begin position="52"/>
        <end position="67"/>
    </location>
</feature>
<feature type="compositionally biased region" description="Polar residues" evidence="5">
    <location>
        <begin position="254"/>
        <end position="268"/>
    </location>
</feature>
<proteinExistence type="inferred from homology"/>
<evidence type="ECO:0000256" key="1">
    <source>
        <dbReference type="ARBA" id="ARBA00022473"/>
    </source>
</evidence>
<evidence type="ECO:0000313" key="8">
    <source>
        <dbReference type="Proteomes" id="UP001519460"/>
    </source>
</evidence>
<dbReference type="Pfam" id="PF12796">
    <property type="entry name" value="Ank_2"/>
    <property type="match status" value="1"/>
</dbReference>
<dbReference type="PROSITE" id="PS50297">
    <property type="entry name" value="ANK_REP_REGION"/>
    <property type="match status" value="2"/>
</dbReference>
<sequence>MPTTPSVTGRHIEDTCVTSLHTTSQAVSTSLVAEKCLKMQGSRAEQDAGGDSYEHKSSAAVEKDVKTPKNTGQTSPQGRRLKAPGNVVLDKSDVRYGRDGFKDYARQRIRSADKPSSDSSHQKQPRELPRDESAEPSPDVAASRTMSLQGENIPQHLGESGSKTNLDDASFCFNKKKRDDCADDSNTPVLIPVLKTRSHKVKSREGVLERKVSVTEPVPEETACGSNTNNNNSSSARAKSEVDSEGSRSRTQESQDNNNGGSSKTAGSSFGGPATKRRISFPADSVLTAVIQDGDTPELLRILSGRHGPGLVQCQQVDVCQANHVGLTALHHAVLANNLDAAKLLLCHGADANAQDVHGFSPLHTAAACGSLPITTLLVLFGADVFALTHENEMPVDVAKDLGIVRVLSTEMTRLIHRELWLTAVVRARADDAWLLLRKVLAYVLLFFLHLVSLIRKNVVSQRDHKKSD</sequence>
<evidence type="ECO:0000313" key="7">
    <source>
        <dbReference type="EMBL" id="KAK7504823.1"/>
    </source>
</evidence>
<dbReference type="EMBL" id="JACVVK020000013">
    <property type="protein sequence ID" value="KAK7504823.1"/>
    <property type="molecule type" value="Genomic_DNA"/>
</dbReference>
<feature type="compositionally biased region" description="Basic and acidic residues" evidence="5">
    <location>
        <begin position="90"/>
        <end position="133"/>
    </location>
</feature>
<dbReference type="InterPro" id="IPR036770">
    <property type="entry name" value="Ankyrin_rpt-contain_sf"/>
</dbReference>
<feature type="compositionally biased region" description="Low complexity" evidence="5">
    <location>
        <begin position="226"/>
        <end position="235"/>
    </location>
</feature>
<accession>A0ABD0M0C1</accession>
<dbReference type="PROSITE" id="PS50088">
    <property type="entry name" value="ANK_REPEAT"/>
    <property type="match status" value="2"/>
</dbReference>
<keyword evidence="2" id="KW-0677">Repeat</keyword>
<comment type="similarity">
    <text evidence="3">Belongs to the NRARP family.</text>
</comment>
<name>A0ABD0M0C1_9CAEN</name>
<dbReference type="InterPro" id="IPR051226">
    <property type="entry name" value="PP1_Regulatory_Subunit"/>
</dbReference>
<feature type="region of interest" description="Disordered" evidence="5">
    <location>
        <begin position="40"/>
        <end position="166"/>
    </location>
</feature>
<dbReference type="AlphaFoldDB" id="A0ABD0M0C1"/>
<comment type="caution">
    <text evidence="7">The sequence shown here is derived from an EMBL/GenBank/DDBJ whole genome shotgun (WGS) entry which is preliminary data.</text>
</comment>
<keyword evidence="8" id="KW-1185">Reference proteome</keyword>
<dbReference type="PANTHER" id="PTHR24179">
    <property type="entry name" value="PROTEIN PHOSPHATASE 1 REGULATORY SUBUNIT 12"/>
    <property type="match status" value="1"/>
</dbReference>
<dbReference type="SUPFAM" id="SSF48403">
    <property type="entry name" value="Ankyrin repeat"/>
    <property type="match status" value="1"/>
</dbReference>